<keyword evidence="1" id="KW-0732">Signal</keyword>
<organism evidence="2 3">
    <name type="scientific">Sumerlaea chitinivorans</name>
    <dbReference type="NCBI Taxonomy" id="2250252"/>
    <lineage>
        <taxon>Bacteria</taxon>
        <taxon>Candidatus Sumerlaeota</taxon>
        <taxon>Candidatus Sumerlaeia</taxon>
        <taxon>Candidatus Sumerlaeales</taxon>
        <taxon>Candidatus Sumerlaeaceae</taxon>
        <taxon>Candidatus Sumerlaea</taxon>
    </lineage>
</organism>
<evidence type="ECO:0000256" key="1">
    <source>
        <dbReference type="SAM" id="SignalP"/>
    </source>
</evidence>
<sequence length="410" mass="45915">MRFRQHKRAALILFMILATAQLATAQLAVKRSTVDARYFAFRRDPEVLIGAAADMRDLFLRAKPRQRETTTVQRARELRPNAASLKLETYVEELPMTERGNYAASASEFWRRVRNFVGEGGPFDLAAELRISAGTLREFGWPTSGLWHEKLVSALESALHNASAPLVTIDGDVAPEDARVFRDALHARRLNWLVGMTLGRSSTEHDLSGFDYVVVPQNVVAWPYSDQALIGRIRALAGDVPIILRQTSPELWPELFWLTTGAAAVFYEPMDETVLRDKPEVFSSLRAVSSLMRAAGYSPPTMIPTMGRSVEAGWRGGGTLGFYLLQAGCKQAIVRVPMHTNDEVNLHAFWYDVGTDVHLILPPLPRYRGQELELTPPSRDRRWIYGAWLVPASADRQTTYGPIVPLDGEE</sequence>
<reference evidence="2 3" key="1">
    <citation type="submission" date="2018-05" db="EMBL/GenBank/DDBJ databases">
        <title>A metagenomic window into the 2 km-deep terrestrial subsurface aquifer revealed taxonomically and functionally diverse microbial community comprising novel uncultured bacterial lineages.</title>
        <authorList>
            <person name="Kadnikov V.V."/>
            <person name="Mardanov A.V."/>
            <person name="Beletsky A.V."/>
            <person name="Banks D."/>
            <person name="Pimenov N.V."/>
            <person name="Frank Y.A."/>
            <person name="Karnachuk O.V."/>
            <person name="Ravin N.V."/>
        </authorList>
    </citation>
    <scope>NUCLEOTIDE SEQUENCE [LARGE SCALE GENOMIC DNA]</scope>
    <source>
        <strain evidence="2">BY</strain>
    </source>
</reference>
<evidence type="ECO:0000313" key="2">
    <source>
        <dbReference type="EMBL" id="AXA35996.1"/>
    </source>
</evidence>
<accession>A0A2Z4Y4V4</accession>
<proteinExistence type="predicted"/>
<feature type="chain" id="PRO_5016321342" evidence="1">
    <location>
        <begin position="26"/>
        <end position="410"/>
    </location>
</feature>
<dbReference type="AlphaFoldDB" id="A0A2Z4Y4V4"/>
<gene>
    <name evidence="2" type="ORF">BRCON_1219</name>
</gene>
<dbReference type="Proteomes" id="UP000262583">
    <property type="component" value="Chromosome"/>
</dbReference>
<dbReference type="KEGG" id="schv:BRCON_1219"/>
<dbReference type="CDD" id="cd03128">
    <property type="entry name" value="GAT_1"/>
    <property type="match status" value="1"/>
</dbReference>
<dbReference type="EMBL" id="CP030759">
    <property type="protein sequence ID" value="AXA35996.1"/>
    <property type="molecule type" value="Genomic_DNA"/>
</dbReference>
<feature type="signal peptide" evidence="1">
    <location>
        <begin position="1"/>
        <end position="25"/>
    </location>
</feature>
<protein>
    <submittedName>
        <fullName evidence="2">Uncharacterized protein</fullName>
    </submittedName>
</protein>
<name>A0A2Z4Y4V4_SUMC1</name>
<evidence type="ECO:0000313" key="3">
    <source>
        <dbReference type="Proteomes" id="UP000262583"/>
    </source>
</evidence>